<evidence type="ECO:0000313" key="2">
    <source>
        <dbReference type="Proteomes" id="UP000276133"/>
    </source>
</evidence>
<accession>A0A3M7S9N4</accession>
<organism evidence="1 2">
    <name type="scientific">Brachionus plicatilis</name>
    <name type="common">Marine rotifer</name>
    <name type="synonym">Brachionus muelleri</name>
    <dbReference type="NCBI Taxonomy" id="10195"/>
    <lineage>
        <taxon>Eukaryota</taxon>
        <taxon>Metazoa</taxon>
        <taxon>Spiralia</taxon>
        <taxon>Gnathifera</taxon>
        <taxon>Rotifera</taxon>
        <taxon>Eurotatoria</taxon>
        <taxon>Monogononta</taxon>
        <taxon>Pseudotrocha</taxon>
        <taxon>Ploima</taxon>
        <taxon>Brachionidae</taxon>
        <taxon>Brachionus</taxon>
    </lineage>
</organism>
<dbReference type="Proteomes" id="UP000276133">
    <property type="component" value="Unassembled WGS sequence"/>
</dbReference>
<dbReference type="EMBL" id="REGN01001799">
    <property type="protein sequence ID" value="RNA32419.1"/>
    <property type="molecule type" value="Genomic_DNA"/>
</dbReference>
<evidence type="ECO:0000313" key="1">
    <source>
        <dbReference type="EMBL" id="RNA32419.1"/>
    </source>
</evidence>
<gene>
    <name evidence="1" type="ORF">BpHYR1_052636</name>
</gene>
<protein>
    <submittedName>
        <fullName evidence="1">Uncharacterized protein</fullName>
    </submittedName>
</protein>
<sequence length="261" mass="30539">MNLSGLTNASFLNTKTLNLIFFDRPFLTLKFIGPTKKQIEILEKSINDQLSKSSCLEKLIGMEEFDTFFNSFFTRNYYNKQIEGLKITSNGILRQKLTRINVKSSGSSIAQTKSFLLLKFRKRRIKDLIEDTQRNISKKFLVDILMLFYRIQSYLDVSRNDTMQIGRTKSMSIVKVYETANLNQKIVFGYFKLIERIYYFFPYAENLNKQNGFDIYHIIFFSLYILQSSIQINVFICGILKSKNTPKISAEFDLIILSIKN</sequence>
<dbReference type="AlphaFoldDB" id="A0A3M7S9N4"/>
<keyword evidence="2" id="KW-1185">Reference proteome</keyword>
<comment type="caution">
    <text evidence="1">The sequence shown here is derived from an EMBL/GenBank/DDBJ whole genome shotgun (WGS) entry which is preliminary data.</text>
</comment>
<name>A0A3M7S9N4_BRAPC</name>
<reference evidence="1 2" key="1">
    <citation type="journal article" date="2018" name="Sci. Rep.">
        <title>Genomic signatures of local adaptation to the degree of environmental predictability in rotifers.</title>
        <authorList>
            <person name="Franch-Gras L."/>
            <person name="Hahn C."/>
            <person name="Garcia-Roger E.M."/>
            <person name="Carmona M.J."/>
            <person name="Serra M."/>
            <person name="Gomez A."/>
        </authorList>
    </citation>
    <scope>NUCLEOTIDE SEQUENCE [LARGE SCALE GENOMIC DNA]</scope>
    <source>
        <strain evidence="1">HYR1</strain>
    </source>
</reference>
<proteinExistence type="predicted"/>